<accession>A0A926Q4C0</accession>
<name>A0A926Q4C0_9FLAO</name>
<dbReference type="InterPro" id="IPR007484">
    <property type="entry name" value="Peptidase_M28"/>
</dbReference>
<evidence type="ECO:0000313" key="2">
    <source>
        <dbReference type="EMBL" id="MBC9796720.1"/>
    </source>
</evidence>
<reference evidence="2 3" key="1">
    <citation type="submission" date="2020-09" db="EMBL/GenBank/DDBJ databases">
        <title>Sinomicrobium weinanense sp. nov., a halophilic bacteria isolated from saline-alkali soil.</title>
        <authorList>
            <person name="Wu P."/>
            <person name="Ren H."/>
            <person name="Mei Y."/>
            <person name="Liang Y."/>
            <person name="Chen Z."/>
        </authorList>
    </citation>
    <scope>NUCLEOTIDE SEQUENCE [LARGE SCALE GENOMIC DNA]</scope>
    <source>
        <strain evidence="2 3">FJxs</strain>
    </source>
</reference>
<dbReference type="AlphaFoldDB" id="A0A926Q4C0"/>
<dbReference type="Pfam" id="PF04389">
    <property type="entry name" value="Peptidase_M28"/>
    <property type="match status" value="1"/>
</dbReference>
<dbReference type="RefSeq" id="WP_187965863.1">
    <property type="nucleotide sequence ID" value="NZ_JACVDC010000034.1"/>
</dbReference>
<keyword evidence="3" id="KW-1185">Reference proteome</keyword>
<dbReference type="InterPro" id="IPR045175">
    <property type="entry name" value="M28_fam"/>
</dbReference>
<dbReference type="Proteomes" id="UP000653730">
    <property type="component" value="Unassembled WGS sequence"/>
</dbReference>
<evidence type="ECO:0000259" key="1">
    <source>
        <dbReference type="Pfam" id="PF04389"/>
    </source>
</evidence>
<dbReference type="EMBL" id="JACVDC010000034">
    <property type="protein sequence ID" value="MBC9796720.1"/>
    <property type="molecule type" value="Genomic_DNA"/>
</dbReference>
<comment type="caution">
    <text evidence="2">The sequence shown here is derived from an EMBL/GenBank/DDBJ whole genome shotgun (WGS) entry which is preliminary data.</text>
</comment>
<evidence type="ECO:0000313" key="3">
    <source>
        <dbReference type="Proteomes" id="UP000653730"/>
    </source>
</evidence>
<dbReference type="PROSITE" id="PS51257">
    <property type="entry name" value="PROKAR_LIPOPROTEIN"/>
    <property type="match status" value="1"/>
</dbReference>
<proteinExistence type="predicted"/>
<sequence>MKKLISFVALTLSGCILFAQKSGVIDKLSSDTGLILNDSITRLLIHHSSGDRAYNYVQQISLWDRQQNTGKYNDAVDWVKQKAQEFRLEDVEVEKYVADGKTSYFGDTPQSFWIAEKGELWSLKPYNYKITSYADLPMSLVRNSYSKKAKAKLIDIGAGTEKDYEDKDLAGKIVLTSNYPSGVVKKAVWEKGAIGIISHYSVPYWDKSNRLQGDFADQVGWAGIPRVEDKAKEYFAFMISERRAEELRESLKKYGEMTLYVDIDTKSQADDFGVVSGVIKGSKYPDEEIVITAHIDHYKPGANDNASGSAVSLEVARTLNNLIRQKKISRPLRTIRFLWVPEFTGTKAWFSRHFKENKKRILNLNLDMLGADLKKTNSFFNISYTPDWNASYINAFSSSIVDFLNKYNNNRYPVRKDFQIISVNGSRNQINASMHSYTRGSDHQIFNDFGIPGVAYSTWPDNYYHSSEDTPDKVDPTQLHRVAFIGLASVIMTAYGDSSNVSDIMNLVEMYGKRRLKNDEFEARKLLLGSSDIQNDLGFSSKIIQYAYKREKEALRSCLLFSGDRSTKKIIEEKIVLYDQEEKLILNDIQALAKNLNGGEDIAPRASSSKEKEAEKIVPVRIKGKELNAFYSTYDILGEEYSGKYEEIEQEIEKVLNILRKREAGELRIYQFEDVIASYSDGRKSVLDIRDALYAEYKIEIPLEVIANIFEVFEKAGVFRFK</sequence>
<organism evidence="2 3">
    <name type="scientific">Sinomicrobium weinanense</name>
    <dbReference type="NCBI Taxonomy" id="2842200"/>
    <lineage>
        <taxon>Bacteria</taxon>
        <taxon>Pseudomonadati</taxon>
        <taxon>Bacteroidota</taxon>
        <taxon>Flavobacteriia</taxon>
        <taxon>Flavobacteriales</taxon>
        <taxon>Flavobacteriaceae</taxon>
        <taxon>Sinomicrobium</taxon>
    </lineage>
</organism>
<dbReference type="Gene3D" id="3.50.30.30">
    <property type="match status" value="1"/>
</dbReference>
<dbReference type="PANTHER" id="PTHR12147">
    <property type="entry name" value="METALLOPEPTIDASE M28 FAMILY MEMBER"/>
    <property type="match status" value="1"/>
</dbReference>
<dbReference type="Gene3D" id="3.40.630.10">
    <property type="entry name" value="Zn peptidases"/>
    <property type="match status" value="1"/>
</dbReference>
<gene>
    <name evidence="2" type="ORF">IBL28_12125</name>
</gene>
<dbReference type="SUPFAM" id="SSF53187">
    <property type="entry name" value="Zn-dependent exopeptidases"/>
    <property type="match status" value="1"/>
</dbReference>
<dbReference type="SUPFAM" id="SSF52025">
    <property type="entry name" value="PA domain"/>
    <property type="match status" value="1"/>
</dbReference>
<protein>
    <submittedName>
        <fullName evidence="2">DUF4910 domain-containing protein</fullName>
    </submittedName>
</protein>
<dbReference type="InterPro" id="IPR046450">
    <property type="entry name" value="PA_dom_sf"/>
</dbReference>
<dbReference type="GO" id="GO:0006508">
    <property type="term" value="P:proteolysis"/>
    <property type="evidence" value="ECO:0007669"/>
    <property type="project" value="InterPro"/>
</dbReference>
<feature type="domain" description="Peptidase M28" evidence="1">
    <location>
        <begin position="276"/>
        <end position="485"/>
    </location>
</feature>
<dbReference type="GO" id="GO:0008235">
    <property type="term" value="F:metalloexopeptidase activity"/>
    <property type="evidence" value="ECO:0007669"/>
    <property type="project" value="InterPro"/>
</dbReference>
<dbReference type="PANTHER" id="PTHR12147:SF26">
    <property type="entry name" value="PEPTIDASE M28 DOMAIN-CONTAINING PROTEIN"/>
    <property type="match status" value="1"/>
</dbReference>